<dbReference type="AlphaFoldDB" id="E1Y910"/>
<accession>E1Y910</accession>
<name>E1Y910_9BACT</name>
<reference evidence="1" key="1">
    <citation type="journal article" date="2011" name="Environ. Microbiol.">
        <title>Genomic insights into the metabolic potential of the polycyclic aromatic hydrocarbon degrading sulfate-reducing Deltaproteobacterium N47.</title>
        <authorList>
            <person name="Bergmann F."/>
            <person name="Selesi D."/>
            <person name="Weinmaier T."/>
            <person name="Tischler P."/>
            <person name="Rattei T."/>
            <person name="Meckenstock R.U."/>
        </authorList>
    </citation>
    <scope>NUCLEOTIDE SEQUENCE</scope>
</reference>
<proteinExistence type="predicted"/>
<gene>
    <name evidence="1" type="ORF">N47_A10830</name>
</gene>
<dbReference type="EMBL" id="FR695864">
    <property type="protein sequence ID" value="CBX27054.1"/>
    <property type="molecule type" value="Genomic_DNA"/>
</dbReference>
<protein>
    <submittedName>
        <fullName evidence="1">Uncharacterized protein</fullName>
    </submittedName>
</protein>
<sequence length="57" mass="6497">MENPVCYEHPENTTNVSIDDVNVKRQEESRQKGVRSEERKLKYVHNTIAHVSTVGSG</sequence>
<evidence type="ECO:0000313" key="1">
    <source>
        <dbReference type="EMBL" id="CBX27054.1"/>
    </source>
</evidence>
<organism evidence="1">
    <name type="scientific">uncultured Desulfobacterium sp</name>
    <dbReference type="NCBI Taxonomy" id="201089"/>
    <lineage>
        <taxon>Bacteria</taxon>
        <taxon>Pseudomonadati</taxon>
        <taxon>Thermodesulfobacteriota</taxon>
        <taxon>Desulfobacteria</taxon>
        <taxon>Desulfobacterales</taxon>
        <taxon>Desulfobacteriaceae</taxon>
        <taxon>Desulfobacterium</taxon>
        <taxon>environmental samples</taxon>
    </lineage>
</organism>